<dbReference type="GO" id="GO:0004252">
    <property type="term" value="F:serine-type endopeptidase activity"/>
    <property type="evidence" value="ECO:0007669"/>
    <property type="project" value="UniProtKB-UniRule"/>
</dbReference>
<feature type="domain" description="Peptidase S8/S53" evidence="7">
    <location>
        <begin position="401"/>
        <end position="522"/>
    </location>
</feature>
<dbReference type="PIRSF" id="PIRSF037894">
    <property type="entry name" value="Subtilisin_rel_CspABC"/>
    <property type="match status" value="1"/>
</dbReference>
<dbReference type="InterPro" id="IPR000209">
    <property type="entry name" value="Peptidase_S8/S53_dom"/>
</dbReference>
<protein>
    <submittedName>
        <fullName evidence="8">Subtilase family protein</fullName>
    </submittedName>
</protein>
<dbReference type="SUPFAM" id="SSF52743">
    <property type="entry name" value="Subtilisin-like"/>
    <property type="match status" value="1"/>
</dbReference>
<comment type="similarity">
    <text evidence="1 5">Belongs to the peptidase S8 family.</text>
</comment>
<dbReference type="InterPro" id="IPR050131">
    <property type="entry name" value="Peptidase_S8_subtilisin-like"/>
</dbReference>
<dbReference type="InterPro" id="IPR034045">
    <property type="entry name" value="Pep_S8_CspA-like"/>
</dbReference>
<keyword evidence="9" id="KW-1185">Reference proteome</keyword>
<dbReference type="AlphaFoldDB" id="A0A0M6WHM1"/>
<gene>
    <name evidence="8" type="ORF">T1815_09511</name>
</gene>
<dbReference type="PRINTS" id="PR00723">
    <property type="entry name" value="SUBTILISIN"/>
</dbReference>
<feature type="active site" description="Charge relay system" evidence="5">
    <location>
        <position position="146"/>
    </location>
</feature>
<dbReference type="GO" id="GO:0006508">
    <property type="term" value="P:proteolysis"/>
    <property type="evidence" value="ECO:0007669"/>
    <property type="project" value="UniProtKB-KW"/>
</dbReference>
<name>A0A0M6WHM1_9FIRM</name>
<organism evidence="8 9">
    <name type="scientific">Agathobacter rectalis</name>
    <dbReference type="NCBI Taxonomy" id="39491"/>
    <lineage>
        <taxon>Bacteria</taxon>
        <taxon>Bacillati</taxon>
        <taxon>Bacillota</taxon>
        <taxon>Clostridia</taxon>
        <taxon>Lachnospirales</taxon>
        <taxon>Lachnospiraceae</taxon>
        <taxon>Agathobacter</taxon>
    </lineage>
</organism>
<dbReference type="PANTHER" id="PTHR43806:SF11">
    <property type="entry name" value="CEREVISIN-RELATED"/>
    <property type="match status" value="1"/>
</dbReference>
<keyword evidence="3 5" id="KW-0378">Hydrolase</keyword>
<dbReference type="PANTHER" id="PTHR43806">
    <property type="entry name" value="PEPTIDASE S8"/>
    <property type="match status" value="1"/>
</dbReference>
<feature type="transmembrane region" description="Helical" evidence="6">
    <location>
        <begin position="459"/>
        <end position="481"/>
    </location>
</feature>
<accession>A0A0M6WHM1</accession>
<feature type="domain" description="Peptidase S8/S53" evidence="7">
    <location>
        <begin position="81"/>
        <end position="265"/>
    </location>
</feature>
<dbReference type="InterPro" id="IPR036852">
    <property type="entry name" value="Peptidase_S8/S53_dom_sf"/>
</dbReference>
<evidence type="ECO:0000256" key="6">
    <source>
        <dbReference type="SAM" id="Phobius"/>
    </source>
</evidence>
<dbReference type="Pfam" id="PF00082">
    <property type="entry name" value="Peptidase_S8"/>
    <property type="match status" value="2"/>
</dbReference>
<keyword evidence="2 5" id="KW-0645">Protease</keyword>
<dbReference type="CDD" id="cd07478">
    <property type="entry name" value="Peptidases_S8_CspA-like"/>
    <property type="match status" value="1"/>
</dbReference>
<keyword evidence="4 5" id="KW-0720">Serine protease</keyword>
<dbReference type="PROSITE" id="PS51892">
    <property type="entry name" value="SUBTILASE"/>
    <property type="match status" value="1"/>
</dbReference>
<evidence type="ECO:0000256" key="3">
    <source>
        <dbReference type="ARBA" id="ARBA00022801"/>
    </source>
</evidence>
<keyword evidence="6" id="KW-1133">Transmembrane helix</keyword>
<sequence length="530" mass="58070">MQFIVSKKEFIPPVIAPDIIETLGDDYEIWTYVDYERLPPLLVGVYSYSAIPKCLAPLSTQGLVKSGVFRLQREFVPGLYGNGVYVVVIDTGVNYAQEAFMTPEGKTKIAVLWDQNTDTVYSEDEINAAILSENPYESIPGDEDGHGTFVASVICGNDRPQDDFAGVAPQAKLIVVKLKRAPQKLYDFYFIPDRKIVYSEVDVMRAVHFADEFAGQKGAPAVFCMALGCNNGSHTGAEDLSEYLDYITAKRGRAVVAAAGNEANSRHHYKGRITDTVDDIEINVEQDMDGFYLECWALSPELFTLSVISPSGQSNPAGVPMRIDSGEYSFLLEGTQVTIDYRQTGRQTRDLLIFIRFEKVVKGVWTIRVFPLSTIGGVFNMWLPMTGLLDADVSFIVSEPDTTLTMPSDAKLVITAGGYNSLNDAILLESGRGFDADGGIKPDLVAPAVDITGANLRGMYIALSGTSAAAAITAAVAALIMEWMIVRGNVLLANGVDIKNVMVRNCRRKEKTDYPNKIFGYGFMNGFANF</sequence>
<dbReference type="RefSeq" id="WP_055061331.1">
    <property type="nucleotide sequence ID" value="NZ_CVRQ01000012.1"/>
</dbReference>
<dbReference type="PROSITE" id="PS00137">
    <property type="entry name" value="SUBTILASE_HIS"/>
    <property type="match status" value="1"/>
</dbReference>
<evidence type="ECO:0000256" key="1">
    <source>
        <dbReference type="ARBA" id="ARBA00011073"/>
    </source>
</evidence>
<proteinExistence type="inferred from homology"/>
<keyword evidence="6" id="KW-0472">Membrane</keyword>
<feature type="active site" description="Charge relay system" evidence="5">
    <location>
        <position position="467"/>
    </location>
</feature>
<dbReference type="Proteomes" id="UP000049472">
    <property type="component" value="Unassembled WGS sequence"/>
</dbReference>
<dbReference type="EMBL" id="CVRQ01000012">
    <property type="protein sequence ID" value="CRL34875.1"/>
    <property type="molecule type" value="Genomic_DNA"/>
</dbReference>
<dbReference type="InterPro" id="IPR022398">
    <property type="entry name" value="Peptidase_S8_His-AS"/>
</dbReference>
<evidence type="ECO:0000256" key="2">
    <source>
        <dbReference type="ARBA" id="ARBA00022670"/>
    </source>
</evidence>
<evidence type="ECO:0000313" key="8">
    <source>
        <dbReference type="EMBL" id="CRL34875.1"/>
    </source>
</evidence>
<dbReference type="InterPro" id="IPR017310">
    <property type="entry name" value="Pept_S8A_subtilisin_clostridia"/>
</dbReference>
<dbReference type="Gene3D" id="3.40.50.200">
    <property type="entry name" value="Peptidase S8/S53 domain"/>
    <property type="match status" value="1"/>
</dbReference>
<keyword evidence="6" id="KW-0812">Transmembrane</keyword>
<evidence type="ECO:0000256" key="5">
    <source>
        <dbReference type="PROSITE-ProRule" id="PRU01240"/>
    </source>
</evidence>
<dbReference type="Gene3D" id="2.60.120.1290">
    <property type="match status" value="1"/>
</dbReference>
<feature type="active site" description="Charge relay system" evidence="5">
    <location>
        <position position="90"/>
    </location>
</feature>
<reference evidence="9" key="1">
    <citation type="submission" date="2015-05" db="EMBL/GenBank/DDBJ databases">
        <authorList>
            <consortium name="Pathogen Informatics"/>
        </authorList>
    </citation>
    <scope>NUCLEOTIDE SEQUENCE [LARGE SCALE GENOMIC DNA]</scope>
    <source>
        <strain evidence="9">T1-815</strain>
    </source>
</reference>
<dbReference type="InterPro" id="IPR015500">
    <property type="entry name" value="Peptidase_S8_subtilisin-rel"/>
</dbReference>
<evidence type="ECO:0000256" key="4">
    <source>
        <dbReference type="ARBA" id="ARBA00022825"/>
    </source>
</evidence>
<evidence type="ECO:0000313" key="9">
    <source>
        <dbReference type="Proteomes" id="UP000049472"/>
    </source>
</evidence>
<evidence type="ECO:0000259" key="7">
    <source>
        <dbReference type="Pfam" id="PF00082"/>
    </source>
</evidence>